<dbReference type="EMBL" id="CP155447">
    <property type="protein sequence ID" value="XBH05197.1"/>
    <property type="molecule type" value="Genomic_DNA"/>
</dbReference>
<protein>
    <submittedName>
        <fullName evidence="1">DUF4272 domain-containing protein</fullName>
    </submittedName>
</protein>
<dbReference type="InterPro" id="IPR025368">
    <property type="entry name" value="DUF4272"/>
</dbReference>
<dbReference type="AlphaFoldDB" id="A0AAU7CI48"/>
<organism evidence="1">
    <name type="scientific">Singulisphaera sp. Ch08</name>
    <dbReference type="NCBI Taxonomy" id="3120278"/>
    <lineage>
        <taxon>Bacteria</taxon>
        <taxon>Pseudomonadati</taxon>
        <taxon>Planctomycetota</taxon>
        <taxon>Planctomycetia</taxon>
        <taxon>Isosphaerales</taxon>
        <taxon>Isosphaeraceae</taxon>
        <taxon>Singulisphaera</taxon>
    </lineage>
</organism>
<gene>
    <name evidence="1" type="ORF">V5E97_04020</name>
</gene>
<dbReference type="Pfam" id="PF14094">
    <property type="entry name" value="DUF4272"/>
    <property type="match status" value="1"/>
</dbReference>
<accession>A0AAU7CI48</accession>
<dbReference type="RefSeq" id="WP_406698005.1">
    <property type="nucleotide sequence ID" value="NZ_CP155447.1"/>
</dbReference>
<name>A0AAU7CI48_9BACT</name>
<evidence type="ECO:0000313" key="1">
    <source>
        <dbReference type="EMBL" id="XBH05197.1"/>
    </source>
</evidence>
<sequence length="244" mass="27608">MSAYPDPDTWQHARPRQAERASRSFDVLRLRAVPVYSGPLFVADDNEVRLQPASEVARRVLVLWAVELRAEGAPQAVAIELIESLDLWDSVSPSERAFLQSENPDPDECRSLVWRLESIWALMWALGEIDELGWPGGMCDVPKLAALMIARENDPAFISSARLRQKSEILDAQDLTMRIHWAIRDAYLNQGAMIPEDLDWSGQSEYISTMLSAAVGVVEQRHYALNWLVNFLAPKDWDHVDTPT</sequence>
<reference evidence="1" key="1">
    <citation type="submission" date="2024-05" db="EMBL/GenBank/DDBJ databases">
        <title>Planctomycetes of the genus Singulisphaera possess chitinolytic capabilities.</title>
        <authorList>
            <person name="Ivanova A."/>
        </authorList>
    </citation>
    <scope>NUCLEOTIDE SEQUENCE</scope>
    <source>
        <strain evidence="1">Ch08T</strain>
    </source>
</reference>
<proteinExistence type="predicted"/>